<protein>
    <submittedName>
        <fullName evidence="1">ATPase</fullName>
    </submittedName>
</protein>
<dbReference type="CDD" id="cd00009">
    <property type="entry name" value="AAA"/>
    <property type="match status" value="1"/>
</dbReference>
<dbReference type="PANTHER" id="PTHR42935:SF1">
    <property type="entry name" value="SLR0930 PROTEIN"/>
    <property type="match status" value="1"/>
</dbReference>
<reference evidence="1 2" key="1">
    <citation type="journal article" date="2016" name="C (Basel)">
        <title>Selective Growth of and Electricity Production by Marine Exoelectrogenic Bacteria in Self-Aggregated Hydrogel of Microbially Reduced Graphene Oxide.</title>
        <authorList>
            <person name="Yoshida N."/>
            <person name="Goto Y."/>
            <person name="Miyata Y."/>
        </authorList>
    </citation>
    <scope>NUCLEOTIDE SEQUENCE [LARGE SCALE GENOMIC DNA]</scope>
    <source>
        <strain evidence="1 2">NIT-T3</strain>
    </source>
</reference>
<proteinExistence type="predicted"/>
<dbReference type="Pfam" id="PF05673">
    <property type="entry name" value="DUF815"/>
    <property type="match status" value="1"/>
</dbReference>
<sequence>MPLDAELIAQLRRVLSAAEKVLPRPLPEIDWSACLAANWRRHSFAGTLEPLPAVDNIRLEDLLGIDRQKQLLEENTRQFLRGFPANNVLLWGSRGTGKSSVIRALLNSYGDRGLRIIQVDKDDLVSLPDIFLQIGQEPFRFIIFCDDLSFEPGEKSYKVLKSALDGSVYAAPANTLIYVTSNRRYLLPEYPTDNLGAKLVNNEVHHGEGVEEKISLSDRFGLWVAFNVFSQDQYLRVVRQCMEKLACDNRLELPWDEEIEKEAIAWSHEKSKRCGRTALQFAKRWVGRALLAAKSPGAPGASL</sequence>
<dbReference type="EMBL" id="AP024355">
    <property type="protein sequence ID" value="BCR03675.1"/>
    <property type="molecule type" value="Genomic_DNA"/>
</dbReference>
<accession>A0ABM8HSP2</accession>
<reference evidence="1 2" key="2">
    <citation type="journal article" date="2021" name="Int. J. Syst. Evol. Microbiol.">
        <title>Isolation and Polyphasic Characterization of Desulfuromonas versatilis sp. Nov., an Electrogenic Bacteria Capable of Versatile Metabolism Isolated from a Graphene Oxide-Reducing Enrichment Culture.</title>
        <authorList>
            <person name="Xie L."/>
            <person name="Yoshida N."/>
            <person name="Ishii S."/>
            <person name="Meng L."/>
        </authorList>
    </citation>
    <scope>NUCLEOTIDE SEQUENCE [LARGE SCALE GENOMIC DNA]</scope>
    <source>
        <strain evidence="1 2">NIT-T3</strain>
    </source>
</reference>
<dbReference type="Proteomes" id="UP001319827">
    <property type="component" value="Chromosome"/>
</dbReference>
<dbReference type="SUPFAM" id="SSF52540">
    <property type="entry name" value="P-loop containing nucleoside triphosphate hydrolases"/>
    <property type="match status" value="1"/>
</dbReference>
<dbReference type="InterPro" id="IPR008533">
    <property type="entry name" value="DUF815"/>
</dbReference>
<evidence type="ECO:0000313" key="1">
    <source>
        <dbReference type="EMBL" id="BCR03675.1"/>
    </source>
</evidence>
<dbReference type="Gene3D" id="3.40.50.300">
    <property type="entry name" value="P-loop containing nucleotide triphosphate hydrolases"/>
    <property type="match status" value="1"/>
</dbReference>
<keyword evidence="2" id="KW-1185">Reference proteome</keyword>
<organism evidence="1 2">
    <name type="scientific">Desulfuromonas versatilis</name>
    <dbReference type="NCBI Taxonomy" id="2802975"/>
    <lineage>
        <taxon>Bacteria</taxon>
        <taxon>Pseudomonadati</taxon>
        <taxon>Thermodesulfobacteriota</taxon>
        <taxon>Desulfuromonadia</taxon>
        <taxon>Desulfuromonadales</taxon>
        <taxon>Desulfuromonadaceae</taxon>
        <taxon>Desulfuromonas</taxon>
    </lineage>
</organism>
<name>A0ABM8HSP2_9BACT</name>
<dbReference type="RefSeq" id="WP_221251139.1">
    <property type="nucleotide sequence ID" value="NZ_AP024355.1"/>
</dbReference>
<dbReference type="InterPro" id="IPR027417">
    <property type="entry name" value="P-loop_NTPase"/>
</dbReference>
<dbReference type="PANTHER" id="PTHR42935">
    <property type="entry name" value="SLR0930 PROTEIN"/>
    <property type="match status" value="1"/>
</dbReference>
<evidence type="ECO:0000313" key="2">
    <source>
        <dbReference type="Proteomes" id="UP001319827"/>
    </source>
</evidence>
<gene>
    <name evidence="1" type="ORF">DESUT3_07440</name>
</gene>